<accession>A0A6C0JRW6</accession>
<sequence length="91" mass="10781">MSGDLRCINIMTGRKTTETDIKRGTMFFDYDLLICCPRTQRPTWIQFKKDLIVTSLKRRFELHYDWSSDSDDISDIVVNPLSHILETIDFY</sequence>
<reference evidence="1" key="1">
    <citation type="journal article" date="2020" name="Nature">
        <title>Giant virus diversity and host interactions through global metagenomics.</title>
        <authorList>
            <person name="Schulz F."/>
            <person name="Roux S."/>
            <person name="Paez-Espino D."/>
            <person name="Jungbluth S."/>
            <person name="Walsh D.A."/>
            <person name="Denef V.J."/>
            <person name="McMahon K.D."/>
            <person name="Konstantinidis K.T."/>
            <person name="Eloe-Fadrosh E.A."/>
            <person name="Kyrpides N.C."/>
            <person name="Woyke T."/>
        </authorList>
    </citation>
    <scope>NUCLEOTIDE SEQUENCE</scope>
    <source>
        <strain evidence="1">GVMAG-S-1062768-28</strain>
    </source>
</reference>
<proteinExistence type="predicted"/>
<protein>
    <submittedName>
        <fullName evidence="1">Uncharacterized protein</fullName>
    </submittedName>
</protein>
<name>A0A6C0JRW6_9ZZZZ</name>
<organism evidence="1">
    <name type="scientific">viral metagenome</name>
    <dbReference type="NCBI Taxonomy" id="1070528"/>
    <lineage>
        <taxon>unclassified sequences</taxon>
        <taxon>metagenomes</taxon>
        <taxon>organismal metagenomes</taxon>
    </lineage>
</organism>
<dbReference type="AlphaFoldDB" id="A0A6C0JRW6"/>
<dbReference type="EMBL" id="MN740694">
    <property type="protein sequence ID" value="QHU08103.1"/>
    <property type="molecule type" value="Genomic_DNA"/>
</dbReference>
<evidence type="ECO:0000313" key="1">
    <source>
        <dbReference type="EMBL" id="QHU08103.1"/>
    </source>
</evidence>